<accession>A0A126UYD3</accession>
<gene>
    <name evidence="1" type="ORF">RC74_07105</name>
</gene>
<proteinExistence type="predicted"/>
<evidence type="ECO:0000313" key="2">
    <source>
        <dbReference type="Proteomes" id="UP000070371"/>
    </source>
</evidence>
<evidence type="ECO:0000313" key="1">
    <source>
        <dbReference type="EMBL" id="AML51071.1"/>
    </source>
</evidence>
<organism evidence="1 2">
    <name type="scientific">Falsihalocynthiibacter arcticus</name>
    <dbReference type="NCBI Taxonomy" id="1579316"/>
    <lineage>
        <taxon>Bacteria</taxon>
        <taxon>Pseudomonadati</taxon>
        <taxon>Pseudomonadota</taxon>
        <taxon>Alphaproteobacteria</taxon>
        <taxon>Rhodobacterales</taxon>
        <taxon>Roseobacteraceae</taxon>
        <taxon>Falsihalocynthiibacter</taxon>
    </lineage>
</organism>
<dbReference type="KEGG" id="hat:RC74_07105"/>
<dbReference type="AlphaFoldDB" id="A0A126UYD3"/>
<protein>
    <submittedName>
        <fullName evidence="1">Uncharacterized protein</fullName>
    </submittedName>
</protein>
<keyword evidence="2" id="KW-1185">Reference proteome</keyword>
<dbReference type="Proteomes" id="UP000070371">
    <property type="component" value="Chromosome"/>
</dbReference>
<name>A0A126UYD3_9RHOB</name>
<dbReference type="EMBL" id="CP014327">
    <property type="protein sequence ID" value="AML51071.1"/>
    <property type="molecule type" value="Genomic_DNA"/>
</dbReference>
<reference evidence="1 2" key="1">
    <citation type="submission" date="2016-02" db="EMBL/GenBank/DDBJ databases">
        <title>Complete genome sequence of Halocynthiibacter arcticus PAMC 20958t from arctic marine sediment.</title>
        <authorList>
            <person name="Lee Y.M."/>
            <person name="Baek K."/>
            <person name="Lee H.K."/>
            <person name="Shin S.C."/>
        </authorList>
    </citation>
    <scope>NUCLEOTIDE SEQUENCE [LARGE SCALE GENOMIC DNA]</scope>
    <source>
        <strain evidence="1">PAMC 20958</strain>
    </source>
</reference>
<sequence>MIGRVAGNLIAGTVVATENNERLELHTELFGNGWLVLNDNQSELAAPLAGEIGDRELFCLFKNDNDNYPILNCRLQVSGEQASDGYLTLWPNG</sequence>